<accession>A0ACB8WKG1</accession>
<evidence type="ECO:0000313" key="1">
    <source>
        <dbReference type="EMBL" id="KAI3368343.1"/>
    </source>
</evidence>
<proteinExistence type="predicted"/>
<organism evidence="1 2">
    <name type="scientific">Scortum barcoo</name>
    <name type="common">barcoo grunter</name>
    <dbReference type="NCBI Taxonomy" id="214431"/>
    <lineage>
        <taxon>Eukaryota</taxon>
        <taxon>Metazoa</taxon>
        <taxon>Chordata</taxon>
        <taxon>Craniata</taxon>
        <taxon>Vertebrata</taxon>
        <taxon>Euteleostomi</taxon>
        <taxon>Actinopterygii</taxon>
        <taxon>Neopterygii</taxon>
        <taxon>Teleostei</taxon>
        <taxon>Neoteleostei</taxon>
        <taxon>Acanthomorphata</taxon>
        <taxon>Eupercaria</taxon>
        <taxon>Centrarchiformes</taxon>
        <taxon>Terapontoidei</taxon>
        <taxon>Terapontidae</taxon>
        <taxon>Scortum</taxon>
    </lineage>
</organism>
<evidence type="ECO:0000313" key="2">
    <source>
        <dbReference type="Proteomes" id="UP000831701"/>
    </source>
</evidence>
<protein>
    <submittedName>
        <fullName evidence="1">Uncharacterized protein</fullName>
    </submittedName>
</protein>
<gene>
    <name evidence="1" type="ORF">L3Q82_008049</name>
</gene>
<reference evidence="1" key="1">
    <citation type="submission" date="2022-04" db="EMBL/GenBank/DDBJ databases">
        <title>Jade perch genome.</title>
        <authorList>
            <person name="Chao B."/>
        </authorList>
    </citation>
    <scope>NUCLEOTIDE SEQUENCE</scope>
    <source>
        <strain evidence="1">CB-2022</strain>
    </source>
</reference>
<comment type="caution">
    <text evidence="1">The sequence shown here is derived from an EMBL/GenBank/DDBJ whole genome shotgun (WGS) entry which is preliminary data.</text>
</comment>
<dbReference type="Proteomes" id="UP000831701">
    <property type="component" value="Chromosome 8"/>
</dbReference>
<dbReference type="EMBL" id="CM041538">
    <property type="protein sequence ID" value="KAI3368343.1"/>
    <property type="molecule type" value="Genomic_DNA"/>
</dbReference>
<keyword evidence="2" id="KW-1185">Reference proteome</keyword>
<sequence>MLLYARFRVCIWRKDGRCAAPLADRQTTETAIRHGDYAVYNISTTSARVSWPSSPGCLDTFYSVMYDPNWNSLLMGYKRKSFMHEERIPVSQTSTHLANLLPQTAYFLCVTCQAANPVRDQCQVFSTLSDSGEGHDRAGWELAMGVWLTCCILLLVIAGILLWGCLHTICSIPGQAADNCHAATGSARQDASGSGHLYSTRHSSEDSAKHANITQPPLLSPQTPGHIITQNHELRALAKLSGTETV</sequence>
<name>A0ACB8WKG1_9TELE</name>